<feature type="transmembrane region" description="Helical" evidence="6">
    <location>
        <begin position="104"/>
        <end position="126"/>
    </location>
</feature>
<feature type="transmembrane region" description="Helical" evidence="6">
    <location>
        <begin position="492"/>
        <end position="513"/>
    </location>
</feature>
<feature type="transmembrane region" description="Helical" evidence="6">
    <location>
        <begin position="400"/>
        <end position="421"/>
    </location>
</feature>
<proteinExistence type="predicted"/>
<evidence type="ECO:0000259" key="7">
    <source>
        <dbReference type="PROSITE" id="PS50850"/>
    </source>
</evidence>
<gene>
    <name evidence="8" type="ORF">CLO192961_LOCUS337068</name>
</gene>
<feature type="transmembrane region" description="Helical" evidence="6">
    <location>
        <begin position="219"/>
        <end position="241"/>
    </location>
</feature>
<evidence type="ECO:0000256" key="5">
    <source>
        <dbReference type="SAM" id="MobiDB-lite"/>
    </source>
</evidence>
<sequence>MSNHSTVSPTGRKPGVPQRITLGTIQLRDQETNEIILVPTPSNDPNDPLNWSRARKYYIFTLACCGIFFAHASIVGPAVSLGAITAEFFGDGPDAIANHLQTTSYLQTTCSLMIGVGNLIWVPLAIKFGRRPVYMVSYILLTACVLWSGAAKSFASSLVARILLGLACAAPEIIVPLTITDIFFLHQRGRAMVVYGCALSTGVGVGVVFAGLITRDYGWRMVFWIFSAFVIACTVCVLLFFPETNYNRQENAVTDSNNSGLEGDKPSSQWTDDVRSQPTTTLQAPPARATFLQDMKFYSHTFTTESVWALTFRPLIAILLPAVLWATFINAVSQGMIVVISANFSTAFAEIYGFTTWQAGLTYISTIVGSLIAIFLGGHFTDWVADVLTRRNRGVRTPEMRLPAIAVSLVSGPLACILYGVGLAKRLHWIVPTIGIGLVNFTTVQSNNVALVYLLDSYRPIAGEVIVTQSVFKGLKPLLPSHGLSCICARPLMINDSAAIISFLLSFYVNAWVQSSGYLTVFGILTGVSAAVLLSTVLFYTFGNKIRHATWNWGIIRRFLHWHPDREVGE</sequence>
<reference evidence="8 9" key="1">
    <citation type="submission" date="2019-06" db="EMBL/GenBank/DDBJ databases">
        <authorList>
            <person name="Broberg M."/>
        </authorList>
    </citation>
    <scope>NUCLEOTIDE SEQUENCE [LARGE SCALE GENOMIC DNA]</scope>
</reference>
<keyword evidence="3 6" id="KW-1133">Transmembrane helix</keyword>
<name>A0ABY6UQA1_BIOOC</name>
<evidence type="ECO:0000256" key="2">
    <source>
        <dbReference type="ARBA" id="ARBA00022692"/>
    </source>
</evidence>
<evidence type="ECO:0000313" key="9">
    <source>
        <dbReference type="Proteomes" id="UP000766486"/>
    </source>
</evidence>
<feature type="transmembrane region" description="Helical" evidence="6">
    <location>
        <begin position="192"/>
        <end position="213"/>
    </location>
</feature>
<dbReference type="PANTHER" id="PTHR23502:SF34">
    <property type="entry name" value="PROTEIN HOL1"/>
    <property type="match status" value="1"/>
</dbReference>
<evidence type="ECO:0000313" key="8">
    <source>
        <dbReference type="EMBL" id="VUC32968.1"/>
    </source>
</evidence>
<feature type="transmembrane region" description="Helical" evidence="6">
    <location>
        <begin position="307"/>
        <end position="329"/>
    </location>
</feature>
<comment type="caution">
    <text evidence="8">The sequence shown here is derived from an EMBL/GenBank/DDBJ whole genome shotgun (WGS) entry which is preliminary data.</text>
</comment>
<comment type="subcellular location">
    <subcellularLocation>
        <location evidence="1">Membrane</location>
        <topology evidence="1">Multi-pass membrane protein</topology>
    </subcellularLocation>
</comment>
<organism evidence="8 9">
    <name type="scientific">Bionectria ochroleuca</name>
    <name type="common">Gliocladium roseum</name>
    <dbReference type="NCBI Taxonomy" id="29856"/>
    <lineage>
        <taxon>Eukaryota</taxon>
        <taxon>Fungi</taxon>
        <taxon>Dikarya</taxon>
        <taxon>Ascomycota</taxon>
        <taxon>Pezizomycotina</taxon>
        <taxon>Sordariomycetes</taxon>
        <taxon>Hypocreomycetidae</taxon>
        <taxon>Hypocreales</taxon>
        <taxon>Bionectriaceae</taxon>
        <taxon>Clonostachys</taxon>
    </lineage>
</organism>
<evidence type="ECO:0000256" key="1">
    <source>
        <dbReference type="ARBA" id="ARBA00004141"/>
    </source>
</evidence>
<accession>A0ABY6UQA1</accession>
<dbReference type="SUPFAM" id="SSF103473">
    <property type="entry name" value="MFS general substrate transporter"/>
    <property type="match status" value="1"/>
</dbReference>
<dbReference type="Pfam" id="PF07690">
    <property type="entry name" value="MFS_1"/>
    <property type="match status" value="1"/>
</dbReference>
<keyword evidence="2 6" id="KW-0812">Transmembrane</keyword>
<feature type="transmembrane region" description="Helical" evidence="6">
    <location>
        <begin position="519"/>
        <end position="542"/>
    </location>
</feature>
<feature type="domain" description="Major facilitator superfamily (MFS) profile" evidence="7">
    <location>
        <begin position="59"/>
        <end position="570"/>
    </location>
</feature>
<feature type="region of interest" description="Disordered" evidence="5">
    <location>
        <begin position="252"/>
        <end position="281"/>
    </location>
</feature>
<feature type="transmembrane region" description="Helical" evidence="6">
    <location>
        <begin position="57"/>
        <end position="84"/>
    </location>
</feature>
<keyword evidence="9" id="KW-1185">Reference proteome</keyword>
<dbReference type="Gene3D" id="1.20.1250.20">
    <property type="entry name" value="MFS general substrate transporter like domains"/>
    <property type="match status" value="1"/>
</dbReference>
<dbReference type="Proteomes" id="UP000766486">
    <property type="component" value="Unassembled WGS sequence"/>
</dbReference>
<dbReference type="PROSITE" id="PS50850">
    <property type="entry name" value="MFS"/>
    <property type="match status" value="1"/>
</dbReference>
<keyword evidence="4 6" id="KW-0472">Membrane</keyword>
<evidence type="ECO:0000256" key="6">
    <source>
        <dbReference type="SAM" id="Phobius"/>
    </source>
</evidence>
<dbReference type="PANTHER" id="PTHR23502">
    <property type="entry name" value="MAJOR FACILITATOR SUPERFAMILY"/>
    <property type="match status" value="1"/>
</dbReference>
<protein>
    <recommendedName>
        <fullName evidence="7">Major facilitator superfamily (MFS) profile domain-containing protein</fullName>
    </recommendedName>
</protein>
<dbReference type="InterPro" id="IPR011701">
    <property type="entry name" value="MFS"/>
</dbReference>
<evidence type="ECO:0000256" key="4">
    <source>
        <dbReference type="ARBA" id="ARBA00023136"/>
    </source>
</evidence>
<dbReference type="EMBL" id="CABFNS010000852">
    <property type="protein sequence ID" value="VUC32968.1"/>
    <property type="molecule type" value="Genomic_DNA"/>
</dbReference>
<dbReference type="InterPro" id="IPR036259">
    <property type="entry name" value="MFS_trans_sf"/>
</dbReference>
<feature type="transmembrane region" description="Helical" evidence="6">
    <location>
        <begin position="361"/>
        <end position="380"/>
    </location>
</feature>
<feature type="transmembrane region" description="Helical" evidence="6">
    <location>
        <begin position="162"/>
        <end position="185"/>
    </location>
</feature>
<evidence type="ECO:0000256" key="3">
    <source>
        <dbReference type="ARBA" id="ARBA00022989"/>
    </source>
</evidence>
<feature type="transmembrane region" description="Helical" evidence="6">
    <location>
        <begin position="133"/>
        <end position="150"/>
    </location>
</feature>
<dbReference type="InterPro" id="IPR020846">
    <property type="entry name" value="MFS_dom"/>
</dbReference>